<dbReference type="OrthoDB" id="3240602at2"/>
<accession>A0A087DCE2</accession>
<feature type="compositionally biased region" description="Polar residues" evidence="1">
    <location>
        <begin position="184"/>
        <end position="196"/>
    </location>
</feature>
<feature type="compositionally biased region" description="Basic residues" evidence="1">
    <location>
        <begin position="151"/>
        <end position="161"/>
    </location>
</feature>
<evidence type="ECO:0000256" key="1">
    <source>
        <dbReference type="SAM" id="MobiDB-lite"/>
    </source>
</evidence>
<evidence type="ECO:0000313" key="2">
    <source>
        <dbReference type="EMBL" id="KFI93192.1"/>
    </source>
</evidence>
<organism evidence="2">
    <name type="scientific">Bifidobacterium saguini DSM 23967</name>
    <dbReference type="NCBI Taxonomy" id="1437607"/>
    <lineage>
        <taxon>Bacteria</taxon>
        <taxon>Bacillati</taxon>
        <taxon>Actinomycetota</taxon>
        <taxon>Actinomycetes</taxon>
        <taxon>Bifidobacteriales</taxon>
        <taxon>Bifidobacteriaceae</taxon>
        <taxon>Bifidobacterium</taxon>
    </lineage>
</organism>
<feature type="compositionally biased region" description="Basic and acidic residues" evidence="1">
    <location>
        <begin position="114"/>
        <end position="128"/>
    </location>
</feature>
<proteinExistence type="predicted"/>
<comment type="caution">
    <text evidence="2">The sequence shown here is derived from an EMBL/GenBank/DDBJ whole genome shotgun (WGS) entry which is preliminary data.</text>
</comment>
<dbReference type="RefSeq" id="WP_051917331.1">
    <property type="nucleotide sequence ID" value="NZ_JGZN01000006.1"/>
</dbReference>
<feature type="region of interest" description="Disordered" evidence="1">
    <location>
        <begin position="341"/>
        <end position="377"/>
    </location>
</feature>
<reference evidence="2" key="1">
    <citation type="submission" date="2014-03" db="EMBL/GenBank/DDBJ databases">
        <title>Genomics of Bifidobacteria.</title>
        <authorList>
            <person name="Ventura M."/>
            <person name="Milani C."/>
            <person name="Lugli G.A."/>
        </authorList>
    </citation>
    <scope>NUCLEOTIDE SEQUENCE [LARGE SCALE GENOMIC DNA]</scope>
    <source>
        <strain evidence="2">DSM 23967</strain>
    </source>
</reference>
<feature type="region of interest" description="Disordered" evidence="1">
    <location>
        <begin position="110"/>
        <end position="252"/>
    </location>
</feature>
<protein>
    <submittedName>
        <fullName evidence="2">Uncharacterized protein</fullName>
    </submittedName>
</protein>
<dbReference type="Pfam" id="PF13730">
    <property type="entry name" value="HTH_36"/>
    <property type="match status" value="1"/>
</dbReference>
<feature type="compositionally biased region" description="Basic and acidic residues" evidence="1">
    <location>
        <begin position="359"/>
        <end position="377"/>
    </location>
</feature>
<dbReference type="EMBL" id="JGZN01000006">
    <property type="protein sequence ID" value="KFI93192.1"/>
    <property type="molecule type" value="Genomic_DNA"/>
</dbReference>
<sequence length="469" mass="52504">MTAGTLEKVYGLSDPRLTPAAGAVLAYYAYRSYYPDGRCAWPATAKVAESCFMDKKTVIRARDLLIELGYMRVAPDQTWNARDAETGEWKRKNNRTTVYDVLIENFHGVMDASEEGRAEREEERRETTETLQESSAKPRKKEGQNVTPRKNGGKPTKRRGGRMSPLANGHASEPEPNGDILSSERGQNVTLLTNNQLVSPLPPSVASPRGGESHAETGNQTTVENATPQPEAETDDGSWQTAETSDPGKAPARMRAEWLLDRLEARRHAMGLTVRARSRRDLDAVTRLVERLDAAGEDANTLMARILDHALESDWQAKRIDTGRRFARLFDQLRDDMTIDRRNLERRRMQSATTAEQTDPDHEAGSEPERREQAQRERAMAVLRGRLGTEPEANPNAAMRSLAQKLEETPTEPDPETLERLIATAIQDGREATLRKRTIQAEQEDRIEEYRAMHGGSCFAGNWSKAEAA</sequence>
<gene>
    <name evidence="2" type="ORF">BISA_1357</name>
</gene>
<dbReference type="Proteomes" id="UP000029066">
    <property type="component" value="Unassembled WGS sequence"/>
</dbReference>
<feature type="compositionally biased region" description="Polar residues" evidence="1">
    <location>
        <begin position="216"/>
        <end position="228"/>
    </location>
</feature>
<dbReference type="STRING" id="1437607.BISA_1357"/>
<dbReference type="AlphaFoldDB" id="A0A087DCE2"/>
<name>A0A087DCE2_9BIFI</name>